<evidence type="ECO:0000259" key="10">
    <source>
        <dbReference type="PROSITE" id="PS51194"/>
    </source>
</evidence>
<dbReference type="Pfam" id="PF00271">
    <property type="entry name" value="Helicase_C"/>
    <property type="match status" value="1"/>
</dbReference>
<dbReference type="InterPro" id="IPR000999">
    <property type="entry name" value="RNase_III_dom"/>
</dbReference>
<protein>
    <submittedName>
        <fullName evidence="12">P-loop containing nucleoside triphosphate hydrolase protein</fullName>
    </submittedName>
</protein>
<evidence type="ECO:0000313" key="12">
    <source>
        <dbReference type="EMBL" id="TBU27162.1"/>
    </source>
</evidence>
<evidence type="ECO:0000256" key="4">
    <source>
        <dbReference type="ARBA" id="ARBA00022806"/>
    </source>
</evidence>
<sequence>MATTENRDPVDVELPRSSIVHTRAYQQELLDESKRRNIVIALDTGSGKTHIAVLRMKYEAERESRKVSWFIAPTVALVEQQSEVIKAAIPVSVGYVSGASEPNQWKDAGLWRGIIAKHRIMVTTPQVLLDALHHGYVDMGSDISLLVFDEAHHAIGKHPYNMIMKKHYFGLPPRSPLGTSTSRVRPMVLGLTASPTYGANVDVAFRDLEKNLDSTIRSSRNNRHELAQYVYRPEFKHVIYASPIHVQDGIPSVNYKALEVVIAELDIEQDPSVIALRARLAKLQPGDDRRRVDQQLSKALDKKDTFTHKGLRDFARTAADICIDLGTWAADWYIARVIERAKQAANPYNNIMSAWQEKEKRYLLGILNRVSVMEPSEDIEQIVANLTPKVRTLVDSLLVEEALFRSMDEDYSGIIFVTRRDTVLVLAELLRRIPETSHLFRIGCLLGSSSSFKRHSFLDITRSMLDESQSDVLRDFKIGDKNLIVSTSVAEEGIDIQACGSVVRFDIPPNVVSWAQSRGRARRKRSSFVIMFDEAEPREVVRKWEETERQMMAAYNDPRRDAGASVEEDDFDDLDGYCEFEVASTGALLTIHTAVPHLNHFCAVIPTGGHEHLVPIYELDPPDYVEGWHALPEHDRFTVRYTGPWGATVTLPRALPPHLRKFSVDRIHRTKRRAQQRVAFEAYVALYQADLLNNHLLPHTSGVEAEKEDEVKAMLAEVAKRESTAQVSIQIDPWATSEGMSSWFAHELVVEGLPSLRMFTRRPLPTFVQKDFPTLYVPGRKELSMTIGDAAGSPASDEEVQLARRWTYRLFWRLYGPRMERGREDFAYLFLPIGSWPDAEEWDERRRWMDDRFMGGLALQGETPFAANAAAFGARFSYPTNLPLVRGVSKFDKPLRLLRWRYDPLTTEEEEKFREQYNAYPDLEITYPLLVVRSLPKRRNFLIPFPEEVPDHEVLNQSDDAPSLLHPQYTLVELASQTEVHYTLLLPSILRWLAMALTVHSLRTSLFKQNRVSTVALRHLVTAITAPAAQERFHYQRLETLGDTVLKFITSNLLYADFPLWHEGYLSRKKDHAVANVNLARWAVKKGLYRWIIRDRFIPRKWKPHYSSIAAGAVDEILDGRSREGTPTASDAAAQNGNSKESKKGKAEELSTKMLADVVESLIGAAYEDGGFDRAIDCVTAFNLGLSWKKLPEYIGAMHAVDDIDDIPEQLALVEHMINYRFTRRTFLVQALTHASYQGDSATMSLERLEFLGDAALDMIVVDYLYHAEGKDYSPGYMHIKKMAVVNSHILAYTCLKTAVTVESTMPTWSPENGLEAVDDSQQVYLWQCLLHSSHRVLEDQNLTFLRFQKHGAEIADALENDAVYPWAGLTSLQAPKFISDMVESILGAVYVDSFGDLGKVRQVMETLGLMRVLERVVHDDVDALHPVSRLEIWAAQHKPRKEVEYKLTKEKGDVTCAVYIDEKELLQVTAPYRSKVSEDEVRFKAAEKALAQVRAENMDIDKDVFDGDDEEVEAMVADTEAHADSS</sequence>
<dbReference type="GO" id="GO:0005737">
    <property type="term" value="C:cytoplasm"/>
    <property type="evidence" value="ECO:0007669"/>
    <property type="project" value="TreeGrafter"/>
</dbReference>
<dbReference type="PANTHER" id="PTHR14950">
    <property type="entry name" value="DICER-RELATED"/>
    <property type="match status" value="1"/>
</dbReference>
<proteinExistence type="inferred from homology"/>
<dbReference type="SMART" id="SM00487">
    <property type="entry name" value="DEXDc"/>
    <property type="match status" value="1"/>
</dbReference>
<dbReference type="GO" id="GO:0005634">
    <property type="term" value="C:nucleus"/>
    <property type="evidence" value="ECO:0007669"/>
    <property type="project" value="TreeGrafter"/>
</dbReference>
<dbReference type="InterPro" id="IPR014001">
    <property type="entry name" value="Helicase_ATP-bd"/>
</dbReference>
<evidence type="ECO:0000256" key="6">
    <source>
        <dbReference type="PROSITE-ProRule" id="PRU00657"/>
    </source>
</evidence>
<keyword evidence="6" id="KW-0694">RNA-binding</keyword>
<feature type="domain" description="RNase III" evidence="8">
    <location>
        <begin position="1003"/>
        <end position="1171"/>
    </location>
</feature>
<dbReference type="InterPro" id="IPR011545">
    <property type="entry name" value="DEAD/DEAH_box_helicase_dom"/>
</dbReference>
<keyword evidence="1" id="KW-0677">Repeat</keyword>
<dbReference type="Gene3D" id="1.10.1520.10">
    <property type="entry name" value="Ribonuclease III domain"/>
    <property type="match status" value="2"/>
</dbReference>
<evidence type="ECO:0000256" key="2">
    <source>
        <dbReference type="ARBA" id="ARBA00022741"/>
    </source>
</evidence>
<dbReference type="PANTHER" id="PTHR14950:SF37">
    <property type="entry name" value="ENDORIBONUCLEASE DICER"/>
    <property type="match status" value="1"/>
</dbReference>
<feature type="domain" description="Dicer dsRNA-binding fold" evidence="11">
    <location>
        <begin position="594"/>
        <end position="706"/>
    </location>
</feature>
<dbReference type="Gene3D" id="3.40.50.300">
    <property type="entry name" value="P-loop containing nucleotide triphosphate hydrolases"/>
    <property type="match status" value="2"/>
</dbReference>
<name>A0A4Q9MLJ2_9APHY</name>
<dbReference type="PROSITE" id="PS51192">
    <property type="entry name" value="HELICASE_ATP_BIND_1"/>
    <property type="match status" value="1"/>
</dbReference>
<dbReference type="InterPro" id="IPR027417">
    <property type="entry name" value="P-loop_NTPase"/>
</dbReference>
<feature type="region of interest" description="Disordered" evidence="7">
    <location>
        <begin position="1123"/>
        <end position="1147"/>
    </location>
</feature>
<dbReference type="SUPFAM" id="SSF69065">
    <property type="entry name" value="RNase III domain-like"/>
    <property type="match status" value="2"/>
</dbReference>
<dbReference type="Pfam" id="PF00636">
    <property type="entry name" value="Ribonuclease_3"/>
    <property type="match status" value="2"/>
</dbReference>
<dbReference type="Pfam" id="PF03368">
    <property type="entry name" value="Dicer_dimer"/>
    <property type="match status" value="1"/>
</dbReference>
<feature type="domain" description="Helicase ATP-binding" evidence="9">
    <location>
        <begin position="29"/>
        <end position="213"/>
    </location>
</feature>
<dbReference type="CDD" id="cd00593">
    <property type="entry name" value="RIBOc"/>
    <property type="match status" value="2"/>
</dbReference>
<keyword evidence="2" id="KW-0547">Nucleotide-binding</keyword>
<dbReference type="PROSITE" id="PS51327">
    <property type="entry name" value="DICER_DSRBF"/>
    <property type="match status" value="1"/>
</dbReference>
<dbReference type="InterPro" id="IPR005034">
    <property type="entry name" value="Dicer_dimerisation"/>
</dbReference>
<dbReference type="PROSITE" id="PS50142">
    <property type="entry name" value="RNASE_3_2"/>
    <property type="match status" value="2"/>
</dbReference>
<feature type="domain" description="Helicase C-terminal" evidence="10">
    <location>
        <begin position="398"/>
        <end position="563"/>
    </location>
</feature>
<dbReference type="GO" id="GO:0003723">
    <property type="term" value="F:RNA binding"/>
    <property type="evidence" value="ECO:0007669"/>
    <property type="project" value="UniProtKB-UniRule"/>
</dbReference>
<evidence type="ECO:0000259" key="11">
    <source>
        <dbReference type="PROSITE" id="PS51327"/>
    </source>
</evidence>
<dbReference type="GO" id="GO:0030422">
    <property type="term" value="P:siRNA processing"/>
    <property type="evidence" value="ECO:0007669"/>
    <property type="project" value="TreeGrafter"/>
</dbReference>
<dbReference type="Gene3D" id="3.30.160.380">
    <property type="entry name" value="Dicer dimerisation domain"/>
    <property type="match status" value="1"/>
</dbReference>
<reference evidence="12" key="1">
    <citation type="submission" date="2019-01" db="EMBL/GenBank/DDBJ databases">
        <title>Draft genome sequences of three monokaryotic isolates of the white-rot basidiomycete fungus Dichomitus squalens.</title>
        <authorList>
            <consortium name="DOE Joint Genome Institute"/>
            <person name="Lopez S.C."/>
            <person name="Andreopoulos B."/>
            <person name="Pangilinan J."/>
            <person name="Lipzen A."/>
            <person name="Riley R."/>
            <person name="Ahrendt S."/>
            <person name="Ng V."/>
            <person name="Barry K."/>
            <person name="Daum C."/>
            <person name="Grigoriev I.V."/>
            <person name="Hilden K.S."/>
            <person name="Makela M.R."/>
            <person name="de Vries R.P."/>
        </authorList>
    </citation>
    <scope>NUCLEOTIDE SEQUENCE [LARGE SCALE GENOMIC DNA]</scope>
    <source>
        <strain evidence="12">OM18370.1</strain>
    </source>
</reference>
<evidence type="ECO:0000259" key="8">
    <source>
        <dbReference type="PROSITE" id="PS50142"/>
    </source>
</evidence>
<dbReference type="GO" id="GO:0004386">
    <property type="term" value="F:helicase activity"/>
    <property type="evidence" value="ECO:0007669"/>
    <property type="project" value="UniProtKB-KW"/>
</dbReference>
<comment type="similarity">
    <text evidence="6">Belongs to the helicase family. Dicer subfamily.</text>
</comment>
<dbReference type="InterPro" id="IPR001650">
    <property type="entry name" value="Helicase_C-like"/>
</dbReference>
<dbReference type="SUPFAM" id="SSF52540">
    <property type="entry name" value="P-loop containing nucleoside triphosphate hydrolases"/>
    <property type="match status" value="1"/>
</dbReference>
<dbReference type="SMART" id="SM00535">
    <property type="entry name" value="RIBOc"/>
    <property type="match status" value="2"/>
</dbReference>
<evidence type="ECO:0000256" key="7">
    <source>
        <dbReference type="SAM" id="MobiDB-lite"/>
    </source>
</evidence>
<evidence type="ECO:0000259" key="9">
    <source>
        <dbReference type="PROSITE" id="PS51192"/>
    </source>
</evidence>
<feature type="compositionally biased region" description="Polar residues" evidence="7">
    <location>
        <begin position="1125"/>
        <end position="1139"/>
    </location>
</feature>
<accession>A0A4Q9MLJ2</accession>
<dbReference type="PROSITE" id="PS00517">
    <property type="entry name" value="RNASE_3_1"/>
    <property type="match status" value="1"/>
</dbReference>
<dbReference type="CDD" id="cd18034">
    <property type="entry name" value="DEXHc_dicer"/>
    <property type="match status" value="1"/>
</dbReference>
<keyword evidence="3 12" id="KW-0378">Hydrolase</keyword>
<gene>
    <name evidence="12" type="ORF">BD311DRAFT_866268</name>
</gene>
<dbReference type="InterPro" id="IPR038248">
    <property type="entry name" value="Dicer_dimer_sf"/>
</dbReference>
<dbReference type="Pfam" id="PF00270">
    <property type="entry name" value="DEAD"/>
    <property type="match status" value="1"/>
</dbReference>
<feature type="domain" description="RNase III" evidence="8">
    <location>
        <begin position="1211"/>
        <end position="1395"/>
    </location>
</feature>
<dbReference type="PROSITE" id="PS51194">
    <property type="entry name" value="HELICASE_CTER"/>
    <property type="match status" value="1"/>
</dbReference>
<keyword evidence="5" id="KW-0067">ATP-binding</keyword>
<dbReference type="Proteomes" id="UP000292957">
    <property type="component" value="Unassembled WGS sequence"/>
</dbReference>
<dbReference type="SMART" id="SM00490">
    <property type="entry name" value="HELICc"/>
    <property type="match status" value="1"/>
</dbReference>
<organism evidence="12">
    <name type="scientific">Dichomitus squalens</name>
    <dbReference type="NCBI Taxonomy" id="114155"/>
    <lineage>
        <taxon>Eukaryota</taxon>
        <taxon>Fungi</taxon>
        <taxon>Dikarya</taxon>
        <taxon>Basidiomycota</taxon>
        <taxon>Agaricomycotina</taxon>
        <taxon>Agaricomycetes</taxon>
        <taxon>Polyporales</taxon>
        <taxon>Polyporaceae</taxon>
        <taxon>Dichomitus</taxon>
    </lineage>
</organism>
<dbReference type="EMBL" id="ML143435">
    <property type="protein sequence ID" value="TBU27162.1"/>
    <property type="molecule type" value="Genomic_DNA"/>
</dbReference>
<evidence type="ECO:0000256" key="5">
    <source>
        <dbReference type="ARBA" id="ARBA00022840"/>
    </source>
</evidence>
<keyword evidence="4" id="KW-0347">Helicase</keyword>
<dbReference type="OrthoDB" id="416741at2759"/>
<evidence type="ECO:0000256" key="1">
    <source>
        <dbReference type="ARBA" id="ARBA00022737"/>
    </source>
</evidence>
<evidence type="ECO:0000256" key="3">
    <source>
        <dbReference type="ARBA" id="ARBA00022801"/>
    </source>
</evidence>
<dbReference type="InterPro" id="IPR036389">
    <property type="entry name" value="RNase_III_sf"/>
</dbReference>
<dbReference type="GO" id="GO:0004525">
    <property type="term" value="F:ribonuclease III activity"/>
    <property type="evidence" value="ECO:0007669"/>
    <property type="project" value="InterPro"/>
</dbReference>
<dbReference type="GO" id="GO:0005524">
    <property type="term" value="F:ATP binding"/>
    <property type="evidence" value="ECO:0007669"/>
    <property type="project" value="UniProtKB-KW"/>
</dbReference>